<dbReference type="Proteomes" id="UP001152320">
    <property type="component" value="Chromosome 7"/>
</dbReference>
<keyword evidence="2" id="KW-1185">Reference proteome</keyword>
<dbReference type="EMBL" id="JAIZAY010000007">
    <property type="protein sequence ID" value="KAJ8038472.1"/>
    <property type="molecule type" value="Genomic_DNA"/>
</dbReference>
<protein>
    <submittedName>
        <fullName evidence="1">Uncharacterized protein</fullName>
    </submittedName>
</protein>
<gene>
    <name evidence="1" type="ORF">HOLleu_15908</name>
</gene>
<evidence type="ECO:0000313" key="1">
    <source>
        <dbReference type="EMBL" id="KAJ8038472.1"/>
    </source>
</evidence>
<accession>A0A9Q1H7F8</accession>
<evidence type="ECO:0000313" key="2">
    <source>
        <dbReference type="Proteomes" id="UP001152320"/>
    </source>
</evidence>
<sequence>MEKWYILSIACEKTVVCVQSRNQSDFIRDFPTFNLRAYKAKRRKRWLRSSLAESFATQRLVGSLNLTSVARCGRT</sequence>
<reference evidence="1" key="1">
    <citation type="submission" date="2021-10" db="EMBL/GenBank/DDBJ databases">
        <title>Tropical sea cucumber genome reveals ecological adaptation and Cuvierian tubules defense mechanism.</title>
        <authorList>
            <person name="Chen T."/>
        </authorList>
    </citation>
    <scope>NUCLEOTIDE SEQUENCE</scope>
    <source>
        <strain evidence="1">Nanhai2018</strain>
        <tissue evidence="1">Muscle</tissue>
    </source>
</reference>
<proteinExistence type="predicted"/>
<dbReference type="AlphaFoldDB" id="A0A9Q1H7F8"/>
<organism evidence="1 2">
    <name type="scientific">Holothuria leucospilota</name>
    <name type="common">Black long sea cucumber</name>
    <name type="synonym">Mertensiothuria leucospilota</name>
    <dbReference type="NCBI Taxonomy" id="206669"/>
    <lineage>
        <taxon>Eukaryota</taxon>
        <taxon>Metazoa</taxon>
        <taxon>Echinodermata</taxon>
        <taxon>Eleutherozoa</taxon>
        <taxon>Echinozoa</taxon>
        <taxon>Holothuroidea</taxon>
        <taxon>Aspidochirotacea</taxon>
        <taxon>Aspidochirotida</taxon>
        <taxon>Holothuriidae</taxon>
        <taxon>Holothuria</taxon>
    </lineage>
</organism>
<name>A0A9Q1H7F8_HOLLE</name>
<comment type="caution">
    <text evidence="1">The sequence shown here is derived from an EMBL/GenBank/DDBJ whole genome shotgun (WGS) entry which is preliminary data.</text>
</comment>